<keyword evidence="3 8" id="KW-0673">Quorum sensing</keyword>
<evidence type="ECO:0000256" key="3">
    <source>
        <dbReference type="ARBA" id="ARBA00022654"/>
    </source>
</evidence>
<keyword evidence="4 9" id="KW-0808">Transferase</keyword>
<comment type="catalytic activity">
    <reaction evidence="7 9">
        <text>a fatty acyl-[ACP] + S-adenosyl-L-methionine = an N-acyl-L-homoserine lactone + S-methyl-5'-thioadenosine + holo-[ACP] + H(+)</text>
        <dbReference type="Rhea" id="RHEA:10096"/>
        <dbReference type="Rhea" id="RHEA-COMP:9685"/>
        <dbReference type="Rhea" id="RHEA-COMP:14125"/>
        <dbReference type="ChEBI" id="CHEBI:15378"/>
        <dbReference type="ChEBI" id="CHEBI:17509"/>
        <dbReference type="ChEBI" id="CHEBI:55474"/>
        <dbReference type="ChEBI" id="CHEBI:59789"/>
        <dbReference type="ChEBI" id="CHEBI:64479"/>
        <dbReference type="ChEBI" id="CHEBI:138651"/>
        <dbReference type="EC" id="2.3.1.184"/>
    </reaction>
</comment>
<evidence type="ECO:0000256" key="4">
    <source>
        <dbReference type="ARBA" id="ARBA00022679"/>
    </source>
</evidence>
<protein>
    <recommendedName>
        <fullName evidence="2 9">Acyl-homoserine-lactone synthase</fullName>
        <ecNumber evidence="1 9">2.3.1.184</ecNumber>
    </recommendedName>
    <alternativeName>
        <fullName evidence="9">Autoinducer synthesis protein</fullName>
    </alternativeName>
</protein>
<evidence type="ECO:0000256" key="1">
    <source>
        <dbReference type="ARBA" id="ARBA00012340"/>
    </source>
</evidence>
<dbReference type="PRINTS" id="PR01549">
    <property type="entry name" value="AUTOINDCRSYN"/>
</dbReference>
<accession>A0A502I8F1</accession>
<dbReference type="SUPFAM" id="SSF55729">
    <property type="entry name" value="Acyl-CoA N-acyltransferases (Nat)"/>
    <property type="match status" value="1"/>
</dbReference>
<dbReference type="GO" id="GO:0009372">
    <property type="term" value="P:quorum sensing"/>
    <property type="evidence" value="ECO:0007669"/>
    <property type="project" value="UniProtKB-UniRule"/>
</dbReference>
<dbReference type="PANTHER" id="PTHR39322">
    <property type="entry name" value="ACYL-HOMOSERINE-LACTONE SYNTHASE"/>
    <property type="match status" value="1"/>
</dbReference>
<dbReference type="InterPro" id="IPR018311">
    <property type="entry name" value="Autoind_synth_CS"/>
</dbReference>
<reference evidence="10 11" key="1">
    <citation type="journal article" date="2019" name="Environ. Microbiol.">
        <title>Species interactions and distinct microbial communities in high Arctic permafrost affected cryosols are associated with the CH4 and CO2 gas fluxes.</title>
        <authorList>
            <person name="Altshuler I."/>
            <person name="Hamel J."/>
            <person name="Turney S."/>
            <person name="Magnuson E."/>
            <person name="Levesque R."/>
            <person name="Greer C."/>
            <person name="Whyte L.G."/>
        </authorList>
    </citation>
    <scope>NUCLEOTIDE SEQUENCE [LARGE SCALE GENOMIC DNA]</scope>
    <source>
        <strain evidence="10 11">OWC5</strain>
    </source>
</reference>
<organism evidence="10 11">
    <name type="scientific">Pseudomonas mandelii</name>
    <dbReference type="NCBI Taxonomy" id="75612"/>
    <lineage>
        <taxon>Bacteria</taxon>
        <taxon>Pseudomonadati</taxon>
        <taxon>Pseudomonadota</taxon>
        <taxon>Gammaproteobacteria</taxon>
        <taxon>Pseudomonadales</taxon>
        <taxon>Pseudomonadaceae</taxon>
        <taxon>Pseudomonas</taxon>
    </lineage>
</organism>
<evidence type="ECO:0000256" key="5">
    <source>
        <dbReference type="ARBA" id="ARBA00022691"/>
    </source>
</evidence>
<keyword evidence="6 8" id="KW-0071">Autoinducer synthesis</keyword>
<dbReference type="EC" id="2.3.1.184" evidence="1 9"/>
<comment type="caution">
    <text evidence="10">The sequence shown here is derived from an EMBL/GenBank/DDBJ whole genome shotgun (WGS) entry which is preliminary data.</text>
</comment>
<dbReference type="RefSeq" id="WP_140679567.1">
    <property type="nucleotide sequence ID" value="NZ_RCZA01000006.1"/>
</dbReference>
<dbReference type="PANTHER" id="PTHR39322:SF1">
    <property type="entry name" value="ISOVALERYL-HOMOSERINE LACTONE SYNTHASE"/>
    <property type="match status" value="1"/>
</dbReference>
<dbReference type="AlphaFoldDB" id="A0A502I8F1"/>
<evidence type="ECO:0000256" key="8">
    <source>
        <dbReference type="PROSITE-ProRule" id="PRU00533"/>
    </source>
</evidence>
<sequence>MLQTVTGTSAELGSRLGMALASYRHKIFLEKLGWPLPSKNGEEADEFDRTDTVYVVAKDQYGDICGCARLLPTTHPYLLSEIFPELMGDIPLPNSADTWELSRFSATPLNEPNSNTLQSWRNTCTLVAETVSAAIRLGATRLIAFSAVGNERLLRRMGVNVHRVSAPQLIDGKPVLAFWIEIDEHTKNALNITSQPPSRPLKTNS</sequence>
<dbReference type="GO" id="GO:0007165">
    <property type="term" value="P:signal transduction"/>
    <property type="evidence" value="ECO:0007669"/>
    <property type="project" value="TreeGrafter"/>
</dbReference>
<evidence type="ECO:0000256" key="6">
    <source>
        <dbReference type="ARBA" id="ARBA00022929"/>
    </source>
</evidence>
<keyword evidence="5 9" id="KW-0949">S-adenosyl-L-methionine</keyword>
<dbReference type="PROSITE" id="PS51187">
    <property type="entry name" value="AUTOINDUCER_SYNTH_2"/>
    <property type="match status" value="1"/>
</dbReference>
<gene>
    <name evidence="10" type="ORF">EAH74_15095</name>
</gene>
<dbReference type="Proteomes" id="UP000320914">
    <property type="component" value="Unassembled WGS sequence"/>
</dbReference>
<name>A0A502I8F1_9PSED</name>
<evidence type="ECO:0000256" key="2">
    <source>
        <dbReference type="ARBA" id="ARBA00018768"/>
    </source>
</evidence>
<dbReference type="Pfam" id="PF00765">
    <property type="entry name" value="Autoind_synth"/>
    <property type="match status" value="1"/>
</dbReference>
<dbReference type="PROSITE" id="PS00949">
    <property type="entry name" value="AUTOINDUCER_SYNTH_1"/>
    <property type="match status" value="1"/>
</dbReference>
<evidence type="ECO:0000313" key="11">
    <source>
        <dbReference type="Proteomes" id="UP000320914"/>
    </source>
</evidence>
<dbReference type="GO" id="GO:0061579">
    <property type="term" value="F:N-acyl homoserine lactone synthase activity"/>
    <property type="evidence" value="ECO:0007669"/>
    <property type="project" value="UniProtKB-UniRule"/>
</dbReference>
<dbReference type="InterPro" id="IPR016181">
    <property type="entry name" value="Acyl_CoA_acyltransferase"/>
</dbReference>
<dbReference type="EMBL" id="RCZA01000006">
    <property type="protein sequence ID" value="TPG83197.1"/>
    <property type="molecule type" value="Genomic_DNA"/>
</dbReference>
<evidence type="ECO:0000256" key="9">
    <source>
        <dbReference type="RuleBase" id="RU361135"/>
    </source>
</evidence>
<evidence type="ECO:0000256" key="7">
    <source>
        <dbReference type="ARBA" id="ARBA00048576"/>
    </source>
</evidence>
<dbReference type="InterPro" id="IPR001690">
    <property type="entry name" value="Autoind_synthase"/>
</dbReference>
<evidence type="ECO:0000313" key="10">
    <source>
        <dbReference type="EMBL" id="TPG83197.1"/>
    </source>
</evidence>
<dbReference type="Gene3D" id="3.40.630.30">
    <property type="match status" value="1"/>
</dbReference>
<proteinExistence type="inferred from homology"/>
<comment type="similarity">
    <text evidence="8 9">Belongs to the autoinducer synthase family.</text>
</comment>